<keyword evidence="2" id="KW-1185">Reference proteome</keyword>
<evidence type="ECO:0000313" key="2">
    <source>
        <dbReference type="Proteomes" id="UP000319976"/>
    </source>
</evidence>
<gene>
    <name evidence="1" type="ORF">V22_16970</name>
</gene>
<evidence type="ECO:0000313" key="1">
    <source>
        <dbReference type="EMBL" id="QDT64463.1"/>
    </source>
</evidence>
<dbReference type="RefSeq" id="WP_145261647.1">
    <property type="nucleotide sequence ID" value="NZ_CP036316.1"/>
</dbReference>
<dbReference type="OrthoDB" id="285492at2"/>
<dbReference type="Proteomes" id="UP000319976">
    <property type="component" value="Chromosome"/>
</dbReference>
<dbReference type="KEGG" id="chya:V22_16970"/>
<name>A0A517T7W1_9PLAN</name>
<reference evidence="1 2" key="1">
    <citation type="submission" date="2019-02" db="EMBL/GenBank/DDBJ databases">
        <title>Deep-cultivation of Planctomycetes and their phenomic and genomic characterization uncovers novel biology.</title>
        <authorList>
            <person name="Wiegand S."/>
            <person name="Jogler M."/>
            <person name="Boedeker C."/>
            <person name="Pinto D."/>
            <person name="Vollmers J."/>
            <person name="Rivas-Marin E."/>
            <person name="Kohn T."/>
            <person name="Peeters S.H."/>
            <person name="Heuer A."/>
            <person name="Rast P."/>
            <person name="Oberbeckmann S."/>
            <person name="Bunk B."/>
            <person name="Jeske O."/>
            <person name="Meyerdierks A."/>
            <person name="Storesund J.E."/>
            <person name="Kallscheuer N."/>
            <person name="Luecker S."/>
            <person name="Lage O.M."/>
            <person name="Pohl T."/>
            <person name="Merkel B.J."/>
            <person name="Hornburger P."/>
            <person name="Mueller R.-W."/>
            <person name="Bruemmer F."/>
            <person name="Labrenz M."/>
            <person name="Spormann A.M."/>
            <person name="Op den Camp H."/>
            <person name="Overmann J."/>
            <person name="Amann R."/>
            <person name="Jetten M.S.M."/>
            <person name="Mascher T."/>
            <person name="Medema M.H."/>
            <person name="Devos D.P."/>
            <person name="Kaster A.-K."/>
            <person name="Ovreas L."/>
            <person name="Rohde M."/>
            <person name="Galperin M.Y."/>
            <person name="Jogler C."/>
        </authorList>
    </citation>
    <scope>NUCLEOTIDE SEQUENCE [LARGE SCALE GENOMIC DNA]</scope>
    <source>
        <strain evidence="1 2">V22</strain>
    </source>
</reference>
<protein>
    <submittedName>
        <fullName evidence="1">Uncharacterized protein</fullName>
    </submittedName>
</protein>
<sequence length="105" mass="11528">MSEDESTEDIPIVRGIMMSPTGEVSVHSDVHEPLFDLALALEAQTQLPVDVEHVIAAFVLASRHGQVMPIQSVTARDRVLIETLTVHVRAVFDRYGGMVCEDDGE</sequence>
<dbReference type="EMBL" id="CP036316">
    <property type="protein sequence ID" value="QDT64463.1"/>
    <property type="molecule type" value="Genomic_DNA"/>
</dbReference>
<accession>A0A517T7W1</accession>
<organism evidence="1 2">
    <name type="scientific">Calycomorphotria hydatis</name>
    <dbReference type="NCBI Taxonomy" id="2528027"/>
    <lineage>
        <taxon>Bacteria</taxon>
        <taxon>Pseudomonadati</taxon>
        <taxon>Planctomycetota</taxon>
        <taxon>Planctomycetia</taxon>
        <taxon>Planctomycetales</taxon>
        <taxon>Planctomycetaceae</taxon>
        <taxon>Calycomorphotria</taxon>
    </lineage>
</organism>
<proteinExistence type="predicted"/>
<dbReference type="AlphaFoldDB" id="A0A517T7W1"/>